<reference evidence="4" key="1">
    <citation type="submission" date="2022-11" db="UniProtKB">
        <authorList>
            <consortium name="WormBaseParasite"/>
        </authorList>
    </citation>
    <scope>IDENTIFICATION</scope>
</reference>
<dbReference type="AlphaFoldDB" id="A0A915ICI5"/>
<organism evidence="3 4">
    <name type="scientific">Romanomermis culicivorax</name>
    <name type="common">Nematode worm</name>
    <dbReference type="NCBI Taxonomy" id="13658"/>
    <lineage>
        <taxon>Eukaryota</taxon>
        <taxon>Metazoa</taxon>
        <taxon>Ecdysozoa</taxon>
        <taxon>Nematoda</taxon>
        <taxon>Enoplea</taxon>
        <taxon>Dorylaimia</taxon>
        <taxon>Mermithida</taxon>
        <taxon>Mermithoidea</taxon>
        <taxon>Mermithidae</taxon>
        <taxon>Romanomermis</taxon>
    </lineage>
</organism>
<proteinExistence type="predicted"/>
<dbReference type="Proteomes" id="UP000887565">
    <property type="component" value="Unplaced"/>
</dbReference>
<evidence type="ECO:0000313" key="4">
    <source>
        <dbReference type="WBParaSite" id="nRc.2.0.1.t11899-RA"/>
    </source>
</evidence>
<protein>
    <recommendedName>
        <fullName evidence="2">Integrase p58-like C-terminal domain-containing protein</fullName>
    </recommendedName>
</protein>
<dbReference type="Pfam" id="PF22938">
    <property type="entry name" value="Integrase_p58_C"/>
    <property type="match status" value="1"/>
</dbReference>
<evidence type="ECO:0000256" key="1">
    <source>
        <dbReference type="SAM" id="MobiDB-lite"/>
    </source>
</evidence>
<dbReference type="InterPro" id="IPR054465">
    <property type="entry name" value="Integrase_p58-like_C"/>
</dbReference>
<accession>A0A915ICI5</accession>
<feature type="region of interest" description="Disordered" evidence="1">
    <location>
        <begin position="70"/>
        <end position="96"/>
    </location>
</feature>
<keyword evidence="3" id="KW-1185">Reference proteome</keyword>
<dbReference type="WBParaSite" id="nRc.2.0.1.t11899-RA">
    <property type="protein sequence ID" value="nRc.2.0.1.t11899-RA"/>
    <property type="gene ID" value="nRc.2.0.1.g11899"/>
</dbReference>
<evidence type="ECO:0000313" key="3">
    <source>
        <dbReference type="Proteomes" id="UP000887565"/>
    </source>
</evidence>
<name>A0A915ICI5_ROMCU</name>
<sequence>MTYKEDVKDPIRGLNDEGIQLEILKQYCDSLDQAIGAAENEASLCQVAKHQIPKITRGFEATTVCAKREVEEQTQDVPHGARRPPGPRNWGEGHCTGSPLQLEQQMIMARQLELESIRKAQQQQKKLYDRRKQAVNLEAGQPVWLVNSRRAKEVEGKLQPHWIGPYVVVQKVSAVNYIIRALNTKALGRTVHADHLHLHHKQPEDNVEAERVDAAYVTEITAIKPMGHFGNSGLSEAYTMVEEAENNGDGSSVDAGAGLT</sequence>
<evidence type="ECO:0000259" key="2">
    <source>
        <dbReference type="Pfam" id="PF22938"/>
    </source>
</evidence>
<feature type="domain" description="Integrase p58-like C-terminal" evidence="2">
    <location>
        <begin position="164"/>
        <end position="196"/>
    </location>
</feature>